<reference evidence="4" key="1">
    <citation type="journal article" date="2019" name="Int. J. Syst. Evol. Microbiol.">
        <title>The Global Catalogue of Microorganisms (GCM) 10K type strain sequencing project: providing services to taxonomists for standard genome sequencing and annotation.</title>
        <authorList>
            <consortium name="The Broad Institute Genomics Platform"/>
            <consortium name="The Broad Institute Genome Sequencing Center for Infectious Disease"/>
            <person name="Wu L."/>
            <person name="Ma J."/>
        </authorList>
    </citation>
    <scope>NUCLEOTIDE SEQUENCE [LARGE SCALE GENOMIC DNA]</scope>
    <source>
        <strain evidence="4">CCUG 55491</strain>
    </source>
</reference>
<proteinExistence type="predicted"/>
<keyword evidence="1" id="KW-1133">Transmembrane helix</keyword>
<dbReference type="InterPro" id="IPR014729">
    <property type="entry name" value="Rossmann-like_a/b/a_fold"/>
</dbReference>
<keyword evidence="1" id="KW-0472">Membrane</keyword>
<sequence>MLSPLSWLLVALLAVCLGSWLHERGRWLRPAGAVIACVAVVAMTPWVANALVGWLEAPGSMPRSCQSSPPQVAVVLAGGVDAEPSGPTDFSALSITSRRRIERAVAWWRDQPGRSLVVSGGPQLAAGVPASALMLVYARRLGVRDDALRAEQVSTSTWENARGLAALSPPIPRRVVLVTSAMHMPRARYAMTRAGFEACPLPADSRLVPFGLPGYLIPGSSALVKTEAALHELVGLVYYRWLDRRWRREETARAAAGP</sequence>
<protein>
    <submittedName>
        <fullName evidence="3">YdcF family protein</fullName>
    </submittedName>
</protein>
<dbReference type="InterPro" id="IPR051599">
    <property type="entry name" value="Cell_Envelope_Assoc"/>
</dbReference>
<dbReference type="Pfam" id="PF02698">
    <property type="entry name" value="DUF218"/>
    <property type="match status" value="1"/>
</dbReference>
<feature type="transmembrane region" description="Helical" evidence="1">
    <location>
        <begin position="31"/>
        <end position="55"/>
    </location>
</feature>
<dbReference type="InterPro" id="IPR003848">
    <property type="entry name" value="DUF218"/>
</dbReference>
<evidence type="ECO:0000313" key="4">
    <source>
        <dbReference type="Proteomes" id="UP001597090"/>
    </source>
</evidence>
<dbReference type="EMBL" id="JBHTIH010000002">
    <property type="protein sequence ID" value="MFD0737900.1"/>
    <property type="molecule type" value="Genomic_DNA"/>
</dbReference>
<gene>
    <name evidence="3" type="ORF">ACFQZQ_01165</name>
</gene>
<evidence type="ECO:0000259" key="2">
    <source>
        <dbReference type="Pfam" id="PF02698"/>
    </source>
</evidence>
<keyword evidence="1" id="KW-0812">Transmembrane</keyword>
<dbReference type="PANTHER" id="PTHR30336:SF4">
    <property type="entry name" value="ENVELOPE BIOGENESIS FACTOR ELYC"/>
    <property type="match status" value="1"/>
</dbReference>
<keyword evidence="4" id="KW-1185">Reference proteome</keyword>
<dbReference type="Proteomes" id="UP001597090">
    <property type="component" value="Unassembled WGS sequence"/>
</dbReference>
<dbReference type="Gene3D" id="3.40.50.620">
    <property type="entry name" value="HUPs"/>
    <property type="match status" value="1"/>
</dbReference>
<feature type="domain" description="DUF218" evidence="2">
    <location>
        <begin position="71"/>
        <end position="235"/>
    </location>
</feature>
<dbReference type="CDD" id="cd06259">
    <property type="entry name" value="YdcF-like"/>
    <property type="match status" value="1"/>
</dbReference>
<dbReference type="PANTHER" id="PTHR30336">
    <property type="entry name" value="INNER MEMBRANE PROTEIN, PROBABLE PERMEASE"/>
    <property type="match status" value="1"/>
</dbReference>
<organism evidence="3 4">
    <name type="scientific">Lysobacter koreensis</name>
    <dbReference type="NCBI Taxonomy" id="266122"/>
    <lineage>
        <taxon>Bacteria</taxon>
        <taxon>Pseudomonadati</taxon>
        <taxon>Pseudomonadota</taxon>
        <taxon>Gammaproteobacteria</taxon>
        <taxon>Lysobacterales</taxon>
        <taxon>Lysobacteraceae</taxon>
        <taxon>Lysobacter</taxon>
    </lineage>
</organism>
<comment type="caution">
    <text evidence="3">The sequence shown here is derived from an EMBL/GenBank/DDBJ whole genome shotgun (WGS) entry which is preliminary data.</text>
</comment>
<name>A0ABW2YHV7_9GAMM</name>
<evidence type="ECO:0000313" key="3">
    <source>
        <dbReference type="EMBL" id="MFD0737900.1"/>
    </source>
</evidence>
<evidence type="ECO:0000256" key="1">
    <source>
        <dbReference type="SAM" id="Phobius"/>
    </source>
</evidence>
<accession>A0ABW2YHV7</accession>
<dbReference type="RefSeq" id="WP_386810857.1">
    <property type="nucleotide sequence ID" value="NZ_JBHTIH010000002.1"/>
</dbReference>